<keyword evidence="3" id="KW-1185">Reference proteome</keyword>
<sequence>MEIIKDIIDWFKWFNSLGWLANIITIGIPTYGIILLLLKKPNKWILKKFRKAKLSMQYHTIFEFIQRQGLENKSYISTKELNILILDDEPQNYPIEYLRNCKYKINHRGEISLSNIDEILDFDLIILDITGIVKEDKHKGGFELLKRLRKEKPLGQAIIAASSKRFDLSVADFYEMADVKIKTPIEGIEMEEVLEQAMKLKFNVLELAKKLDHTIGLVQNIPLRDTIMNESILYLDNKGDYNFLSKKLESVFQEKQKREFMDGIKSLGEQINHD</sequence>
<organism evidence="2 3">
    <name type="scientific">Neisseria flavescens NRL30031/H210</name>
    <dbReference type="NCBI Taxonomy" id="546264"/>
    <lineage>
        <taxon>Bacteria</taxon>
        <taxon>Pseudomonadati</taxon>
        <taxon>Pseudomonadota</taxon>
        <taxon>Betaproteobacteria</taxon>
        <taxon>Neisseriales</taxon>
        <taxon>Neisseriaceae</taxon>
        <taxon>Neisseria</taxon>
    </lineage>
</organism>
<keyword evidence="1" id="KW-0812">Transmembrane</keyword>
<dbReference type="EMBL" id="ACEN01000066">
    <property type="protein sequence ID" value="EEG33496.1"/>
    <property type="molecule type" value="Genomic_DNA"/>
</dbReference>
<feature type="transmembrane region" description="Helical" evidence="1">
    <location>
        <begin position="19"/>
        <end position="38"/>
    </location>
</feature>
<gene>
    <name evidence="2" type="ORF">NEIFLAOT_01425</name>
</gene>
<evidence type="ECO:0000313" key="3">
    <source>
        <dbReference type="Proteomes" id="UP000004457"/>
    </source>
</evidence>
<comment type="caution">
    <text evidence="2">The sequence shown here is derived from an EMBL/GenBank/DDBJ whole genome shotgun (WGS) entry which is preliminary data.</text>
</comment>
<dbReference type="GeneID" id="49970645"/>
<name>C0EN92_NEIFL</name>
<keyword evidence="1" id="KW-0472">Membrane</keyword>
<dbReference type="RefSeq" id="WP_003680673.1">
    <property type="nucleotide sequence ID" value="NZ_ACEN01000066.1"/>
</dbReference>
<protein>
    <submittedName>
        <fullName evidence="2">Uncharacterized protein</fullName>
    </submittedName>
</protein>
<dbReference type="Proteomes" id="UP000004457">
    <property type="component" value="Unassembled WGS sequence"/>
</dbReference>
<evidence type="ECO:0000313" key="2">
    <source>
        <dbReference type="EMBL" id="EEG33496.1"/>
    </source>
</evidence>
<evidence type="ECO:0000256" key="1">
    <source>
        <dbReference type="SAM" id="Phobius"/>
    </source>
</evidence>
<dbReference type="Gene3D" id="3.40.50.2300">
    <property type="match status" value="1"/>
</dbReference>
<proteinExistence type="predicted"/>
<dbReference type="eggNOG" id="ENOG50333TG">
    <property type="taxonomic scope" value="Bacteria"/>
</dbReference>
<reference evidence="2 3" key="1">
    <citation type="submission" date="2009-01" db="EMBL/GenBank/DDBJ databases">
        <authorList>
            <person name="Fulton L."/>
            <person name="Clifton S."/>
            <person name="Chinwalla A.T."/>
            <person name="Mitreva M."/>
            <person name="Sodergren E."/>
            <person name="Weinstock G."/>
            <person name="Clifton S."/>
            <person name="Dooling D.J."/>
            <person name="Fulton B."/>
            <person name="Minx P."/>
            <person name="Pepin K.H."/>
            <person name="Johnson M."/>
            <person name="Bhonagiri V."/>
            <person name="Nash W.E."/>
            <person name="Mardis E.R."/>
            <person name="Wilson R.K."/>
        </authorList>
    </citation>
    <scope>NUCLEOTIDE SEQUENCE [LARGE SCALE GENOMIC DNA]</scope>
    <source>
        <strain evidence="2 3">NRL30031/H210</strain>
    </source>
</reference>
<keyword evidence="1" id="KW-1133">Transmembrane helix</keyword>
<accession>C0EN92</accession>
<dbReference type="AlphaFoldDB" id="C0EN92"/>